<keyword evidence="4 11" id="KW-0863">Zinc-finger</keyword>
<accession>C5M700</accession>
<feature type="domain" description="C2H2-type" evidence="13">
    <location>
        <begin position="61"/>
        <end position="90"/>
    </location>
</feature>
<evidence type="ECO:0000256" key="11">
    <source>
        <dbReference type="PROSITE-ProRule" id="PRU00042"/>
    </source>
</evidence>
<dbReference type="GeneID" id="8301281"/>
<feature type="domain" description="C2H2-type" evidence="13">
    <location>
        <begin position="204"/>
        <end position="231"/>
    </location>
</feature>
<dbReference type="OrthoDB" id="4748970at2759"/>
<evidence type="ECO:0000313" key="15">
    <source>
        <dbReference type="Proteomes" id="UP000002037"/>
    </source>
</evidence>
<name>C5M700_CANTT</name>
<keyword evidence="5" id="KW-0862">Zinc</keyword>
<dbReference type="PANTHER" id="PTHR19818">
    <property type="entry name" value="ZINC FINGER PROTEIN ZIC AND GLI"/>
    <property type="match status" value="1"/>
</dbReference>
<feature type="region of interest" description="Disordered" evidence="12">
    <location>
        <begin position="300"/>
        <end position="328"/>
    </location>
</feature>
<evidence type="ECO:0000256" key="12">
    <source>
        <dbReference type="SAM" id="MobiDB-lite"/>
    </source>
</evidence>
<keyword evidence="7" id="KW-0238">DNA-binding</keyword>
<evidence type="ECO:0000256" key="7">
    <source>
        <dbReference type="ARBA" id="ARBA00023125"/>
    </source>
</evidence>
<evidence type="ECO:0000256" key="3">
    <source>
        <dbReference type="ARBA" id="ARBA00022737"/>
    </source>
</evidence>
<feature type="domain" description="C2H2-type" evidence="13">
    <location>
        <begin position="364"/>
        <end position="388"/>
    </location>
</feature>
<dbReference type="GO" id="GO:0000978">
    <property type="term" value="F:RNA polymerase II cis-regulatory region sequence-specific DNA binding"/>
    <property type="evidence" value="ECO:0007669"/>
    <property type="project" value="TreeGrafter"/>
</dbReference>
<gene>
    <name evidence="14" type="ORF">CTRG_01631</name>
</gene>
<dbReference type="EMBL" id="GG692396">
    <property type="protein sequence ID" value="EER34770.1"/>
    <property type="molecule type" value="Genomic_DNA"/>
</dbReference>
<protein>
    <recommendedName>
        <fullName evidence="10">Transcription factor IIIA</fullName>
    </recommendedName>
</protein>
<dbReference type="PANTHER" id="PTHR19818:SF139">
    <property type="entry name" value="PAIR-RULE PROTEIN ODD-PAIRED"/>
    <property type="match status" value="1"/>
</dbReference>
<evidence type="ECO:0000256" key="4">
    <source>
        <dbReference type="ARBA" id="ARBA00022771"/>
    </source>
</evidence>
<dbReference type="GO" id="GO:0008270">
    <property type="term" value="F:zinc ion binding"/>
    <property type="evidence" value="ECO:0007669"/>
    <property type="project" value="UniProtKB-KW"/>
</dbReference>
<dbReference type="VEuPathDB" id="FungiDB:CTRG_01631"/>
<evidence type="ECO:0000256" key="2">
    <source>
        <dbReference type="ARBA" id="ARBA00022723"/>
    </source>
</evidence>
<dbReference type="InterPro" id="IPR013087">
    <property type="entry name" value="Znf_C2H2_type"/>
</dbReference>
<evidence type="ECO:0000256" key="9">
    <source>
        <dbReference type="ARBA" id="ARBA00023242"/>
    </source>
</evidence>
<dbReference type="AlphaFoldDB" id="C5M700"/>
<feature type="domain" description="C2H2-type" evidence="13">
    <location>
        <begin position="31"/>
        <end position="60"/>
    </location>
</feature>
<dbReference type="SMART" id="SM00355">
    <property type="entry name" value="ZnF_C2H2"/>
    <property type="match status" value="9"/>
</dbReference>
<keyword evidence="9" id="KW-0539">Nucleus</keyword>
<evidence type="ECO:0000256" key="10">
    <source>
        <dbReference type="ARBA" id="ARBA00040434"/>
    </source>
</evidence>
<reference evidence="14 15" key="1">
    <citation type="journal article" date="2009" name="Nature">
        <title>Evolution of pathogenicity and sexual reproduction in eight Candida genomes.</title>
        <authorList>
            <person name="Butler G."/>
            <person name="Rasmussen M.D."/>
            <person name="Lin M.F."/>
            <person name="Santos M.A."/>
            <person name="Sakthikumar S."/>
            <person name="Munro C.A."/>
            <person name="Rheinbay E."/>
            <person name="Grabherr M."/>
            <person name="Forche A."/>
            <person name="Reedy J.L."/>
            <person name="Agrafioti I."/>
            <person name="Arnaud M.B."/>
            <person name="Bates S."/>
            <person name="Brown A.J."/>
            <person name="Brunke S."/>
            <person name="Costanzo M.C."/>
            <person name="Fitzpatrick D.A."/>
            <person name="de Groot P.W."/>
            <person name="Harris D."/>
            <person name="Hoyer L.L."/>
            <person name="Hube B."/>
            <person name="Klis F.M."/>
            <person name="Kodira C."/>
            <person name="Lennard N."/>
            <person name="Logue M.E."/>
            <person name="Martin R."/>
            <person name="Neiman A.M."/>
            <person name="Nikolaou E."/>
            <person name="Quail M.A."/>
            <person name="Quinn J."/>
            <person name="Santos M.C."/>
            <person name="Schmitzberger F.F."/>
            <person name="Sherlock G."/>
            <person name="Shah P."/>
            <person name="Silverstein K.A."/>
            <person name="Skrzypek M.S."/>
            <person name="Soll D."/>
            <person name="Staggs R."/>
            <person name="Stansfield I."/>
            <person name="Stumpf M.P."/>
            <person name="Sudbery P.E."/>
            <person name="Srikantha T."/>
            <person name="Zeng Q."/>
            <person name="Berman J."/>
            <person name="Berriman M."/>
            <person name="Heitman J."/>
            <person name="Gow N.A."/>
            <person name="Lorenz M.C."/>
            <person name="Birren B.W."/>
            <person name="Kellis M."/>
            <person name="Cuomo C.A."/>
        </authorList>
    </citation>
    <scope>NUCLEOTIDE SEQUENCE [LARGE SCALE GENOMIC DNA]</scope>
    <source>
        <strain evidence="15">ATCC MYA-3404 / T1</strain>
    </source>
</reference>
<feature type="domain" description="C2H2-type" evidence="13">
    <location>
        <begin position="91"/>
        <end position="118"/>
    </location>
</feature>
<keyword evidence="8" id="KW-0804">Transcription</keyword>
<feature type="compositionally biased region" description="Basic and acidic residues" evidence="12">
    <location>
        <begin position="1"/>
        <end position="14"/>
    </location>
</feature>
<dbReference type="PROSITE" id="PS00028">
    <property type="entry name" value="ZINC_FINGER_C2H2_1"/>
    <property type="match status" value="8"/>
</dbReference>
<evidence type="ECO:0000256" key="8">
    <source>
        <dbReference type="ARBA" id="ARBA00023163"/>
    </source>
</evidence>
<dbReference type="GO" id="GO:0001010">
    <property type="term" value="F:RNA polymerase II sequence-specific DNA-binding transcription factor recruiting activity"/>
    <property type="evidence" value="ECO:0007669"/>
    <property type="project" value="EnsemblFungi"/>
</dbReference>
<feature type="domain" description="C2H2-type" evidence="13">
    <location>
        <begin position="117"/>
        <end position="147"/>
    </location>
</feature>
<dbReference type="GO" id="GO:0000981">
    <property type="term" value="F:DNA-binding transcription factor activity, RNA polymerase II-specific"/>
    <property type="evidence" value="ECO:0007669"/>
    <property type="project" value="UniProtKB-ARBA"/>
</dbReference>
<dbReference type="InterPro" id="IPR036236">
    <property type="entry name" value="Znf_C2H2_sf"/>
</dbReference>
<dbReference type="GO" id="GO:0001002">
    <property type="term" value="F:RNA polymerase III type 1 promoter sequence-specific DNA binding"/>
    <property type="evidence" value="ECO:0007669"/>
    <property type="project" value="EnsemblFungi"/>
</dbReference>
<dbReference type="KEGG" id="ctp:CTRG_01631"/>
<proteinExistence type="predicted"/>
<feature type="compositionally biased region" description="Low complexity" evidence="12">
    <location>
        <begin position="15"/>
        <end position="26"/>
    </location>
</feature>
<dbReference type="PROSITE" id="PS50157">
    <property type="entry name" value="ZINC_FINGER_C2H2_2"/>
    <property type="match status" value="8"/>
</dbReference>
<dbReference type="InterPro" id="IPR050329">
    <property type="entry name" value="GLI_C2H2-zinc-finger"/>
</dbReference>
<feature type="region of interest" description="Disordered" evidence="12">
    <location>
        <begin position="1"/>
        <end position="28"/>
    </location>
</feature>
<dbReference type="RefSeq" id="XP_002547325.1">
    <property type="nucleotide sequence ID" value="XM_002547279.1"/>
</dbReference>
<dbReference type="GO" id="GO:0045944">
    <property type="term" value="P:positive regulation of transcription by RNA polymerase II"/>
    <property type="evidence" value="ECO:0007669"/>
    <property type="project" value="UniProtKB-ARBA"/>
</dbReference>
<dbReference type="GO" id="GO:0005634">
    <property type="term" value="C:nucleus"/>
    <property type="evidence" value="ECO:0007669"/>
    <property type="project" value="UniProtKB-SubCell"/>
</dbReference>
<dbReference type="GO" id="GO:0042791">
    <property type="term" value="P:5S class rRNA transcription by RNA polymerase III"/>
    <property type="evidence" value="ECO:0007669"/>
    <property type="project" value="EnsemblFungi"/>
</dbReference>
<evidence type="ECO:0000259" key="13">
    <source>
        <dbReference type="PROSITE" id="PS50157"/>
    </source>
</evidence>
<feature type="domain" description="C2H2-type" evidence="13">
    <location>
        <begin position="176"/>
        <end position="206"/>
    </location>
</feature>
<evidence type="ECO:0000256" key="5">
    <source>
        <dbReference type="ARBA" id="ARBA00022833"/>
    </source>
</evidence>
<evidence type="ECO:0000313" key="14">
    <source>
        <dbReference type="EMBL" id="EER34770.1"/>
    </source>
</evidence>
<dbReference type="STRING" id="294747.C5M700"/>
<sequence length="426" mass="49117">MSQEIHEPQEDDARSVSSLTSTTSSSRPKKYMCTFENCGKAYNRPSLLEQHSRSHSNDRPFKCTIENCDKSFLRKSHLEAHIVSHSDDKPYHCSICGKGVNTKQHLKRHEITHTKSFKCTYDNCNEAFYKHQSLRHHILTTHEKSSLTCSECNKTFPRPSKLQQHNLKHHGASPAYQCDNPGCFKNFKNWSALQFHVKQEHPKIKCTICGKGCVGKKGLKSHMLSHDESKVIKLWNCNYCEVGKFSKKHDLIQHYNDFHDGNVPEDLLKEDDLKKLEKILENKSNLSSLTQLGNLQSLDTLNKTEEEEKVEEINEADDDDDDDRRSDIRSDSLLAQRSIKSLTNSLNDGKDLIKLISEEATRKFACPKGNCKRTFAREYDLQRHLKWHDQNLIKIESFLNTLEKEQTPEGEPPLKRVKIEEAVNIS</sequence>
<dbReference type="SUPFAM" id="SSF57667">
    <property type="entry name" value="beta-beta-alpha zinc fingers"/>
    <property type="match status" value="3"/>
</dbReference>
<dbReference type="FunFam" id="3.30.160.60:FF:002391">
    <property type="entry name" value="Transcription factor IIIA"/>
    <property type="match status" value="1"/>
</dbReference>
<dbReference type="Gene3D" id="3.30.160.60">
    <property type="entry name" value="Classic Zinc Finger"/>
    <property type="match status" value="6"/>
</dbReference>
<dbReference type="HOGENOM" id="CLU_044102_0_0_1"/>
<evidence type="ECO:0000256" key="1">
    <source>
        <dbReference type="ARBA" id="ARBA00004123"/>
    </source>
</evidence>
<keyword evidence="3" id="KW-0677">Repeat</keyword>
<keyword evidence="6" id="KW-0805">Transcription regulation</keyword>
<comment type="subcellular location">
    <subcellularLocation>
        <location evidence="1">Nucleus</location>
    </subcellularLocation>
</comment>
<dbReference type="Proteomes" id="UP000002037">
    <property type="component" value="Unassembled WGS sequence"/>
</dbReference>
<dbReference type="Pfam" id="PF00096">
    <property type="entry name" value="zf-C2H2"/>
    <property type="match status" value="6"/>
</dbReference>
<keyword evidence="15" id="KW-1185">Reference proteome</keyword>
<organism evidence="14 15">
    <name type="scientific">Candida tropicalis (strain ATCC MYA-3404 / T1)</name>
    <name type="common">Yeast</name>
    <dbReference type="NCBI Taxonomy" id="294747"/>
    <lineage>
        <taxon>Eukaryota</taxon>
        <taxon>Fungi</taxon>
        <taxon>Dikarya</taxon>
        <taxon>Ascomycota</taxon>
        <taxon>Saccharomycotina</taxon>
        <taxon>Pichiomycetes</taxon>
        <taxon>Debaryomycetaceae</taxon>
        <taxon>Candida/Lodderomyces clade</taxon>
        <taxon>Candida</taxon>
    </lineage>
</organism>
<feature type="domain" description="C2H2-type" evidence="13">
    <location>
        <begin position="147"/>
        <end position="174"/>
    </location>
</feature>
<dbReference type="FunFam" id="3.30.160.60:FF:000125">
    <property type="entry name" value="Putative zinc finger protein 143"/>
    <property type="match status" value="1"/>
</dbReference>
<feature type="compositionally biased region" description="Acidic residues" evidence="12">
    <location>
        <begin position="305"/>
        <end position="322"/>
    </location>
</feature>
<keyword evidence="2" id="KW-0479">Metal-binding</keyword>
<evidence type="ECO:0000256" key="6">
    <source>
        <dbReference type="ARBA" id="ARBA00023015"/>
    </source>
</evidence>
<dbReference type="eggNOG" id="KOG1721">
    <property type="taxonomic scope" value="Eukaryota"/>
</dbReference>